<feature type="region of interest" description="Disordered" evidence="1">
    <location>
        <begin position="27"/>
        <end position="56"/>
    </location>
</feature>
<proteinExistence type="predicted"/>
<reference evidence="2 3" key="1">
    <citation type="journal article" date="2021" name="Elife">
        <title>Chloroplast acquisition without the gene transfer in kleptoplastic sea slugs, Plakobranchus ocellatus.</title>
        <authorList>
            <person name="Maeda T."/>
            <person name="Takahashi S."/>
            <person name="Yoshida T."/>
            <person name="Shimamura S."/>
            <person name="Takaki Y."/>
            <person name="Nagai Y."/>
            <person name="Toyoda A."/>
            <person name="Suzuki Y."/>
            <person name="Arimoto A."/>
            <person name="Ishii H."/>
            <person name="Satoh N."/>
            <person name="Nishiyama T."/>
            <person name="Hasebe M."/>
            <person name="Maruyama T."/>
            <person name="Minagawa J."/>
            <person name="Obokata J."/>
            <person name="Shigenobu S."/>
        </authorList>
    </citation>
    <scope>NUCLEOTIDE SEQUENCE [LARGE SCALE GENOMIC DNA]</scope>
</reference>
<dbReference type="Proteomes" id="UP000762676">
    <property type="component" value="Unassembled WGS sequence"/>
</dbReference>
<accession>A0AAV4ICE2</accession>
<dbReference type="EMBL" id="BMAT01013189">
    <property type="protein sequence ID" value="GFS07298.1"/>
    <property type="molecule type" value="Genomic_DNA"/>
</dbReference>
<evidence type="ECO:0000313" key="3">
    <source>
        <dbReference type="Proteomes" id="UP000762676"/>
    </source>
</evidence>
<keyword evidence="3" id="KW-1185">Reference proteome</keyword>
<sequence length="132" mass="14968">MEQSGTVDSVDKSSLFKKKIKLKDLDTGVDGNKQSHDGSQDFEVSGGFDEDQESEDIWERELPCDLREAPEHSSPLLKEKTKLYQRGFSTELSSSYVQPKRNESSQIAKCNTCISKMLDILWKSLRVYNTGN</sequence>
<comment type="caution">
    <text evidence="2">The sequence shown here is derived from an EMBL/GenBank/DDBJ whole genome shotgun (WGS) entry which is preliminary data.</text>
</comment>
<evidence type="ECO:0008006" key="4">
    <source>
        <dbReference type="Google" id="ProtNLM"/>
    </source>
</evidence>
<name>A0AAV4ICE2_9GAST</name>
<protein>
    <recommendedName>
        <fullName evidence="4">CTNNB1 binding N-teminal domain-containing protein</fullName>
    </recommendedName>
</protein>
<gene>
    <name evidence="2" type="ORF">ElyMa_006566800</name>
</gene>
<evidence type="ECO:0000313" key="2">
    <source>
        <dbReference type="EMBL" id="GFS07298.1"/>
    </source>
</evidence>
<evidence type="ECO:0000256" key="1">
    <source>
        <dbReference type="SAM" id="MobiDB-lite"/>
    </source>
</evidence>
<dbReference type="AlphaFoldDB" id="A0AAV4ICE2"/>
<organism evidence="2 3">
    <name type="scientific">Elysia marginata</name>
    <dbReference type="NCBI Taxonomy" id="1093978"/>
    <lineage>
        <taxon>Eukaryota</taxon>
        <taxon>Metazoa</taxon>
        <taxon>Spiralia</taxon>
        <taxon>Lophotrochozoa</taxon>
        <taxon>Mollusca</taxon>
        <taxon>Gastropoda</taxon>
        <taxon>Heterobranchia</taxon>
        <taxon>Euthyneura</taxon>
        <taxon>Panpulmonata</taxon>
        <taxon>Sacoglossa</taxon>
        <taxon>Placobranchoidea</taxon>
        <taxon>Plakobranchidae</taxon>
        <taxon>Elysia</taxon>
    </lineage>
</organism>